<dbReference type="Proteomes" id="UP000234767">
    <property type="component" value="Unassembled WGS sequence"/>
</dbReference>
<sequence>MLPHTGLFLLGKVALQMRIRRPFTVSATLFLPPSGGGRLGWGWLRGFRQNQIRATHRATLSPTLSRWTGEGAGCMSWRRFLPNYRHSRVGGNLLLNFCNCFSNISFLELLMDSRRSLSSRMRGRG</sequence>
<protein>
    <submittedName>
        <fullName evidence="1">Uncharacterized protein</fullName>
    </submittedName>
</protein>
<organism evidence="1 2">
    <name type="scientific">Neisseria sicca</name>
    <dbReference type="NCBI Taxonomy" id="490"/>
    <lineage>
        <taxon>Bacteria</taxon>
        <taxon>Pseudomonadati</taxon>
        <taxon>Pseudomonadota</taxon>
        <taxon>Betaproteobacteria</taxon>
        <taxon>Neisseriales</taxon>
        <taxon>Neisseriaceae</taxon>
        <taxon>Neisseria</taxon>
    </lineage>
</organism>
<comment type="caution">
    <text evidence="1">The sequence shown here is derived from an EMBL/GenBank/DDBJ whole genome shotgun (WGS) entry which is preliminary data.</text>
</comment>
<proteinExistence type="predicted"/>
<evidence type="ECO:0000313" key="1">
    <source>
        <dbReference type="EMBL" id="PLA39187.1"/>
    </source>
</evidence>
<gene>
    <name evidence="1" type="ORF">CYK00_12075</name>
</gene>
<evidence type="ECO:0000313" key="2">
    <source>
        <dbReference type="Proteomes" id="UP000234767"/>
    </source>
</evidence>
<reference evidence="1 2" key="1">
    <citation type="submission" date="2017-12" db="EMBL/GenBank/DDBJ databases">
        <title>Phylogenetic diversity of female urinary microbiome.</title>
        <authorList>
            <person name="Thomas-White K."/>
            <person name="Wolfe A.J."/>
        </authorList>
    </citation>
    <scope>NUCLEOTIDE SEQUENCE [LARGE SCALE GENOMIC DNA]</scope>
    <source>
        <strain evidence="1 2">UMB0321</strain>
    </source>
</reference>
<dbReference type="EMBL" id="PKJO01000027">
    <property type="protein sequence ID" value="PLA39187.1"/>
    <property type="molecule type" value="Genomic_DNA"/>
</dbReference>
<name>A0A2I1X976_NEISI</name>
<dbReference type="AlphaFoldDB" id="A0A2I1X976"/>
<accession>A0A2I1X976</accession>